<dbReference type="EMBL" id="LSYV01000702">
    <property type="protein sequence ID" value="KXZ41161.1"/>
    <property type="molecule type" value="Genomic_DNA"/>
</dbReference>
<dbReference type="OrthoDB" id="6375837at2759"/>
<dbReference type="InterPro" id="IPR003609">
    <property type="entry name" value="Pan_app"/>
</dbReference>
<gene>
    <name evidence="2" type="ORF">GPECTOR_706g856</name>
</gene>
<keyword evidence="3" id="KW-1185">Reference proteome</keyword>
<dbReference type="AlphaFoldDB" id="A0A150FU74"/>
<name>A0A150FU74_GONPE</name>
<sequence>MALGPLPEGPCERFTDLCGASSVATCSSTGTSTYECICKAGAYYDQLAKKCKGCSEPEDAPFTTRFESCPSNNASYNYTAVCTSGITVAGTDVASSQRVEDLADSTCFTRNNFLAGSSGVNGASAGFTVCPLRPTEDRYLCARSWDTQATLVKAVNVSSKADCRELCTELGWSCSHFTFTITRLPGTSANCFLKADMFVGSYGATRMDFGTETCSKVAAKPGTLADGTASWADWNCTCAAGYVFDSTLKKCQERGGRGIAMLRHPVPTYRVAPFHAARGS</sequence>
<dbReference type="Proteomes" id="UP000075714">
    <property type="component" value="Unassembled WGS sequence"/>
</dbReference>
<proteinExistence type="predicted"/>
<evidence type="ECO:0000313" key="2">
    <source>
        <dbReference type="EMBL" id="KXZ41161.1"/>
    </source>
</evidence>
<evidence type="ECO:0000259" key="1">
    <source>
        <dbReference type="PROSITE" id="PS50948"/>
    </source>
</evidence>
<dbReference type="Pfam" id="PF00024">
    <property type="entry name" value="PAN_1"/>
    <property type="match status" value="1"/>
</dbReference>
<dbReference type="PROSITE" id="PS50948">
    <property type="entry name" value="PAN"/>
    <property type="match status" value="1"/>
</dbReference>
<accession>A0A150FU74</accession>
<feature type="domain" description="Apple" evidence="1">
    <location>
        <begin position="130"/>
        <end position="214"/>
    </location>
</feature>
<reference evidence="3" key="1">
    <citation type="journal article" date="2016" name="Nat. Commun.">
        <title>The Gonium pectorale genome demonstrates co-option of cell cycle regulation during the evolution of multicellularity.</title>
        <authorList>
            <person name="Hanschen E.R."/>
            <person name="Marriage T.N."/>
            <person name="Ferris P.J."/>
            <person name="Hamaji T."/>
            <person name="Toyoda A."/>
            <person name="Fujiyama A."/>
            <person name="Neme R."/>
            <person name="Noguchi H."/>
            <person name="Minakuchi Y."/>
            <person name="Suzuki M."/>
            <person name="Kawai-Toyooka H."/>
            <person name="Smith D.R."/>
            <person name="Sparks H."/>
            <person name="Anderson J."/>
            <person name="Bakaric R."/>
            <person name="Luria V."/>
            <person name="Karger A."/>
            <person name="Kirschner M.W."/>
            <person name="Durand P.M."/>
            <person name="Michod R.E."/>
            <person name="Nozaki H."/>
            <person name="Olson B.J."/>
        </authorList>
    </citation>
    <scope>NUCLEOTIDE SEQUENCE [LARGE SCALE GENOMIC DNA]</scope>
    <source>
        <strain evidence="3">NIES-2863</strain>
    </source>
</reference>
<comment type="caution">
    <text evidence="2">The sequence shown here is derived from an EMBL/GenBank/DDBJ whole genome shotgun (WGS) entry which is preliminary data.</text>
</comment>
<protein>
    <recommendedName>
        <fullName evidence="1">Apple domain-containing protein</fullName>
    </recommendedName>
</protein>
<evidence type="ECO:0000313" key="3">
    <source>
        <dbReference type="Proteomes" id="UP000075714"/>
    </source>
</evidence>
<organism evidence="2 3">
    <name type="scientific">Gonium pectorale</name>
    <name type="common">Green alga</name>
    <dbReference type="NCBI Taxonomy" id="33097"/>
    <lineage>
        <taxon>Eukaryota</taxon>
        <taxon>Viridiplantae</taxon>
        <taxon>Chlorophyta</taxon>
        <taxon>core chlorophytes</taxon>
        <taxon>Chlorophyceae</taxon>
        <taxon>CS clade</taxon>
        <taxon>Chlamydomonadales</taxon>
        <taxon>Volvocaceae</taxon>
        <taxon>Gonium</taxon>
    </lineage>
</organism>